<evidence type="ECO:0000313" key="3">
    <source>
        <dbReference type="Proteomes" id="UP000838686"/>
    </source>
</evidence>
<evidence type="ECO:0000313" key="2">
    <source>
        <dbReference type="EMBL" id="CAH1216853.1"/>
    </source>
</evidence>
<sequence>MIKYAIKTIVMLVVLALFVPAFVPAIADAKSDTSVFVNGKKIVYSQAPITENNTTLVSARETMEGLGLSFSWDKANKRVIGTNGEMTLTLTLGSPVGTVNGVSVFLGSPAVERNGRIMIPLRFLLDGLGATMQKKGSQLNIATAPIEKSNHYTGLPLEITNTAVKNLSNESISVTYATFMYLYEDNTIYRKVFTMQLAPGQKSAFEHASASISDRLNVEGKRYEFYGRAVQSITIGEEEIPSLGYDFANRMYMGKEFDKNLRTLYEKFSTDMKKKLKEELKKNKNIPLKIDSSAVVKNAYNYSDAEITVTNLTEKRIVSFELSFSCYDAYNDPVNRSFTTSNRFYGKANDISVKMAETYTFTWDLFSFSGTSKISNVKIDKVAFSDGTVWKRK</sequence>
<gene>
    <name evidence="2" type="ORF">PAECIP111893_04189</name>
</gene>
<name>A0ABM9CMP6_9BACL</name>
<feature type="domain" description="Copper amine oxidase-like N-terminal" evidence="1">
    <location>
        <begin position="36"/>
        <end position="139"/>
    </location>
</feature>
<dbReference type="InterPro" id="IPR036582">
    <property type="entry name" value="Mao_N_sf"/>
</dbReference>
<accession>A0ABM9CMP6</accession>
<proteinExistence type="predicted"/>
<dbReference type="SUPFAM" id="SSF55383">
    <property type="entry name" value="Copper amine oxidase, domain N"/>
    <property type="match status" value="1"/>
</dbReference>
<protein>
    <recommendedName>
        <fullName evidence="1">Copper amine oxidase-like N-terminal domain-containing protein</fullName>
    </recommendedName>
</protein>
<evidence type="ECO:0000259" key="1">
    <source>
        <dbReference type="Pfam" id="PF07833"/>
    </source>
</evidence>
<dbReference type="InterPro" id="IPR012854">
    <property type="entry name" value="Cu_amine_oxidase-like_N"/>
</dbReference>
<organism evidence="2 3">
    <name type="scientific">Paenibacillus plantiphilus</name>
    <dbReference type="NCBI Taxonomy" id="2905650"/>
    <lineage>
        <taxon>Bacteria</taxon>
        <taxon>Bacillati</taxon>
        <taxon>Bacillota</taxon>
        <taxon>Bacilli</taxon>
        <taxon>Bacillales</taxon>
        <taxon>Paenibacillaceae</taxon>
        <taxon>Paenibacillus</taxon>
    </lineage>
</organism>
<comment type="caution">
    <text evidence="2">The sequence shown here is derived from an EMBL/GenBank/DDBJ whole genome shotgun (WGS) entry which is preliminary data.</text>
</comment>
<keyword evidence="3" id="KW-1185">Reference proteome</keyword>
<dbReference type="EMBL" id="CAKMMF010000027">
    <property type="protein sequence ID" value="CAH1216853.1"/>
    <property type="molecule type" value="Genomic_DNA"/>
</dbReference>
<dbReference type="RefSeq" id="WP_236344550.1">
    <property type="nucleotide sequence ID" value="NZ_CAKMMF010000027.1"/>
</dbReference>
<dbReference type="Proteomes" id="UP000838686">
    <property type="component" value="Unassembled WGS sequence"/>
</dbReference>
<dbReference type="Gene3D" id="3.30.457.10">
    <property type="entry name" value="Copper amine oxidase-like, N-terminal domain"/>
    <property type="match status" value="1"/>
</dbReference>
<dbReference type="Pfam" id="PF07833">
    <property type="entry name" value="Cu_amine_oxidN1"/>
    <property type="match status" value="1"/>
</dbReference>
<reference evidence="2" key="1">
    <citation type="submission" date="2022-01" db="EMBL/GenBank/DDBJ databases">
        <authorList>
            <person name="Criscuolo A."/>
        </authorList>
    </citation>
    <scope>NUCLEOTIDE SEQUENCE</scope>
    <source>
        <strain evidence="2">CIP111893</strain>
    </source>
</reference>